<sequence length="259" mass="28137">MAKYAKPSVTVSELCVLCILLTSLAIPRLGTIHPSIESKARIGQVWVFYCMMVVPRSTAMLVTKLGLGSLRRRSLTTTTQRFGLRSKTSTHTHISSSWSTSTSASQPVLKNDAPPTPAPPSRPSGQARQGPNYAATTTTTTTFDNTRGHGRETKRNGGKEGSVYASYKSLPYNTKLVFWACGAMFATLGLLAADKLEELFPARNNKQKSLSSLTTSSSLEEGTQPKLIDQSPESNPPPQQPEEKSKSNLFSISLVDRKT</sequence>
<keyword evidence="2" id="KW-0472">Membrane</keyword>
<feature type="region of interest" description="Disordered" evidence="1">
    <location>
        <begin position="206"/>
        <end position="259"/>
    </location>
</feature>
<keyword evidence="4" id="KW-1185">Reference proteome</keyword>
<feature type="region of interest" description="Disordered" evidence="1">
    <location>
        <begin position="93"/>
        <end position="162"/>
    </location>
</feature>
<dbReference type="AlphaFoldDB" id="A0AAJ4XU47"/>
<feature type="transmembrane region" description="Helical" evidence="2">
    <location>
        <begin position="46"/>
        <end position="67"/>
    </location>
</feature>
<dbReference type="EMBL" id="OAPG01000019">
    <property type="protein sequence ID" value="SNX87488.1"/>
    <property type="molecule type" value="Genomic_DNA"/>
</dbReference>
<keyword evidence="2" id="KW-0812">Transmembrane</keyword>
<evidence type="ECO:0000313" key="3">
    <source>
        <dbReference type="EMBL" id="SNX87488.1"/>
    </source>
</evidence>
<gene>
    <name evidence="3" type="ORF">MEPE_06198</name>
</gene>
<evidence type="ECO:0000256" key="1">
    <source>
        <dbReference type="SAM" id="MobiDB-lite"/>
    </source>
</evidence>
<feature type="compositionally biased region" description="Low complexity" evidence="1">
    <location>
        <begin position="93"/>
        <end position="105"/>
    </location>
</feature>
<name>A0AAJ4XU47_9BASI</name>
<feature type="compositionally biased region" description="Basic and acidic residues" evidence="1">
    <location>
        <begin position="146"/>
        <end position="158"/>
    </location>
</feature>
<reference evidence="3" key="1">
    <citation type="submission" date="2023-10" db="EMBL/GenBank/DDBJ databases">
        <authorList>
            <person name="Guldener U."/>
        </authorList>
    </citation>
    <scope>NUCLEOTIDE SEQUENCE</scope>
    <source>
        <strain evidence="3">Mp4</strain>
    </source>
</reference>
<keyword evidence="2" id="KW-1133">Transmembrane helix</keyword>
<organism evidence="3 4">
    <name type="scientific">Melanopsichium pennsylvanicum</name>
    <dbReference type="NCBI Taxonomy" id="63383"/>
    <lineage>
        <taxon>Eukaryota</taxon>
        <taxon>Fungi</taxon>
        <taxon>Dikarya</taxon>
        <taxon>Basidiomycota</taxon>
        <taxon>Ustilaginomycotina</taxon>
        <taxon>Ustilaginomycetes</taxon>
        <taxon>Ustilaginales</taxon>
        <taxon>Ustilaginaceae</taxon>
        <taxon>Melanopsichium</taxon>
    </lineage>
</organism>
<dbReference type="Proteomes" id="UP001294444">
    <property type="component" value="Unassembled WGS sequence"/>
</dbReference>
<comment type="caution">
    <text evidence="3">The sequence shown here is derived from an EMBL/GenBank/DDBJ whole genome shotgun (WGS) entry which is preliminary data.</text>
</comment>
<evidence type="ECO:0000313" key="4">
    <source>
        <dbReference type="Proteomes" id="UP001294444"/>
    </source>
</evidence>
<feature type="compositionally biased region" description="Low complexity" evidence="1">
    <location>
        <begin position="209"/>
        <end position="219"/>
    </location>
</feature>
<protein>
    <submittedName>
        <fullName evidence="3">Uncharacterized protein</fullName>
    </submittedName>
</protein>
<accession>A0AAJ4XU47</accession>
<proteinExistence type="predicted"/>
<evidence type="ECO:0000256" key="2">
    <source>
        <dbReference type="SAM" id="Phobius"/>
    </source>
</evidence>